<reference evidence="1" key="1">
    <citation type="journal article" date="2021" name="Microb. Physiol.">
        <title>Proteogenomic Insights into the Physiology of Marine, Sulfate-Reducing, Filamentous Desulfonema limicola and Desulfonema magnum.</title>
        <authorList>
            <person name="Schnaars V."/>
            <person name="Wohlbrand L."/>
            <person name="Scheve S."/>
            <person name="Hinrichs C."/>
            <person name="Reinhardt R."/>
            <person name="Rabus R."/>
        </authorList>
    </citation>
    <scope>NUCLEOTIDE SEQUENCE</scope>
    <source>
        <strain evidence="1">4be13</strain>
    </source>
</reference>
<keyword evidence="2" id="KW-1185">Reference proteome</keyword>
<dbReference type="KEGG" id="dmm:dnm_015450"/>
<evidence type="ECO:0000313" key="1">
    <source>
        <dbReference type="EMBL" id="QTA85534.1"/>
    </source>
</evidence>
<accession>A0A975BGX6</accession>
<organism evidence="1 2">
    <name type="scientific">Desulfonema magnum</name>
    <dbReference type="NCBI Taxonomy" id="45655"/>
    <lineage>
        <taxon>Bacteria</taxon>
        <taxon>Pseudomonadati</taxon>
        <taxon>Thermodesulfobacteriota</taxon>
        <taxon>Desulfobacteria</taxon>
        <taxon>Desulfobacterales</taxon>
        <taxon>Desulfococcaceae</taxon>
        <taxon>Desulfonema</taxon>
    </lineage>
</organism>
<dbReference type="Proteomes" id="UP000663722">
    <property type="component" value="Chromosome"/>
</dbReference>
<gene>
    <name evidence="1" type="ORF">dnm_015450</name>
</gene>
<proteinExistence type="predicted"/>
<evidence type="ECO:0000313" key="2">
    <source>
        <dbReference type="Proteomes" id="UP000663722"/>
    </source>
</evidence>
<name>A0A975BGX6_9BACT</name>
<protein>
    <submittedName>
        <fullName evidence="1">Uncharacterized protein</fullName>
    </submittedName>
</protein>
<dbReference type="AlphaFoldDB" id="A0A975BGX6"/>
<sequence length="52" mass="6087">MALSGVFFRSKYNEINFLNTDDFGFLKTVKLPKPPDIEKRHPSFSSLHFQLK</sequence>
<dbReference type="EMBL" id="CP061800">
    <property type="protein sequence ID" value="QTA85534.1"/>
    <property type="molecule type" value="Genomic_DNA"/>
</dbReference>